<proteinExistence type="predicted"/>
<name>A0ABU5UUP4_NODSP</name>
<reference evidence="1 2" key="1">
    <citation type="submission" date="2023-12" db="EMBL/GenBank/DDBJ databases">
        <title>Baltic Sea Cyanobacteria.</title>
        <authorList>
            <person name="Delbaje E."/>
            <person name="Fewer D.P."/>
            <person name="Shishido T.K."/>
        </authorList>
    </citation>
    <scope>NUCLEOTIDE SEQUENCE [LARGE SCALE GENOMIC DNA]</scope>
    <source>
        <strain evidence="1 2">UHCC 0060</strain>
    </source>
</reference>
<evidence type="ECO:0000313" key="1">
    <source>
        <dbReference type="EMBL" id="MEA5610004.1"/>
    </source>
</evidence>
<dbReference type="RefSeq" id="WP_271941719.1">
    <property type="nucleotide sequence ID" value="NZ_JAYGHK010000071.1"/>
</dbReference>
<dbReference type="EMBL" id="JAYGHK010000071">
    <property type="protein sequence ID" value="MEA5610004.1"/>
    <property type="molecule type" value="Genomic_DNA"/>
</dbReference>
<sequence length="117" mass="13888">MNTHKKLTQIFQSDENKCKLGTLTAKLNSKDHNHTARRKQQRAINETMIQIAILYGKKDFHHQDIRFTILDKNLRNTIYAKFVDELRGLRVICKGELPNPEIITVYWHNNTKQKCRR</sequence>
<protein>
    <submittedName>
        <fullName evidence="1">DUF4258 domain-containing protein</fullName>
    </submittedName>
</protein>
<accession>A0ABU5UUP4</accession>
<keyword evidence="2" id="KW-1185">Reference proteome</keyword>
<comment type="caution">
    <text evidence="1">The sequence shown here is derived from an EMBL/GenBank/DDBJ whole genome shotgun (WGS) entry which is preliminary data.</text>
</comment>
<gene>
    <name evidence="1" type="ORF">VB695_18345</name>
</gene>
<dbReference type="Proteomes" id="UP001303285">
    <property type="component" value="Unassembled WGS sequence"/>
</dbReference>
<organism evidence="1 2">
    <name type="scientific">Nodularia spumigena UHCC 0060</name>
    <dbReference type="NCBI Taxonomy" id="3110300"/>
    <lineage>
        <taxon>Bacteria</taxon>
        <taxon>Bacillati</taxon>
        <taxon>Cyanobacteriota</taxon>
        <taxon>Cyanophyceae</taxon>
        <taxon>Nostocales</taxon>
        <taxon>Nodulariaceae</taxon>
        <taxon>Nodularia</taxon>
    </lineage>
</organism>
<evidence type="ECO:0000313" key="2">
    <source>
        <dbReference type="Proteomes" id="UP001303285"/>
    </source>
</evidence>